<feature type="region of interest" description="Disordered" evidence="1">
    <location>
        <begin position="1"/>
        <end position="26"/>
    </location>
</feature>
<sequence length="226" mass="25967">RDHKGPVRRGLGGSQRRGPRQPDPWTRKLALGTWNVTSLAGKEPEIVRSAGNVWPSLMNQFSKMSGYKINSGKSEILNVGQKQINLEVSKQLKIQSCKIKYLGCYISANKKLLYTSNFLTLKNTLKHNLNNYRDLKLNLIGRINLVKMMWLSKFIFLFQCIPLTPPKTFFKEINSIITSFIWAGKTPRIKRNLLFCSKREGGLKLPNIELYQIAAQMFYIDQESKN</sequence>
<evidence type="ECO:0000313" key="3">
    <source>
        <dbReference type="Proteomes" id="UP000265140"/>
    </source>
</evidence>
<protein>
    <recommendedName>
        <fullName evidence="4">Reverse transcriptase domain-containing protein</fullName>
    </recommendedName>
</protein>
<dbReference type="AlphaFoldDB" id="A0AAY5KQL8"/>
<dbReference type="Proteomes" id="UP000265140">
    <property type="component" value="Chromosome 1"/>
</dbReference>
<evidence type="ECO:0008006" key="4">
    <source>
        <dbReference type="Google" id="ProtNLM"/>
    </source>
</evidence>
<reference evidence="2 3" key="1">
    <citation type="submission" date="2020-02" db="EMBL/GenBank/DDBJ databases">
        <title>Esox lucius (northern pike) genome, fEsoLuc1, primary haplotype.</title>
        <authorList>
            <person name="Myers G."/>
            <person name="Karagic N."/>
            <person name="Meyer A."/>
            <person name="Pippel M."/>
            <person name="Reichard M."/>
            <person name="Winkler S."/>
            <person name="Tracey A."/>
            <person name="Sims Y."/>
            <person name="Howe K."/>
            <person name="Rhie A."/>
            <person name="Formenti G."/>
            <person name="Durbin R."/>
            <person name="Fedrigo O."/>
            <person name="Jarvis E.D."/>
        </authorList>
    </citation>
    <scope>NUCLEOTIDE SEQUENCE [LARGE SCALE GENOMIC DNA]</scope>
</reference>
<dbReference type="GeneTree" id="ENSGT01150000286946"/>
<dbReference type="PANTHER" id="PTHR31635:SF196">
    <property type="entry name" value="REVERSE TRANSCRIPTASE DOMAIN-CONTAINING PROTEIN-RELATED"/>
    <property type="match status" value="1"/>
</dbReference>
<dbReference type="Ensembl" id="ENSELUT00000111238.1">
    <property type="protein sequence ID" value="ENSELUP00000091001.1"/>
    <property type="gene ID" value="ENSELUG00000044600.1"/>
</dbReference>
<evidence type="ECO:0000313" key="2">
    <source>
        <dbReference type="Ensembl" id="ENSELUP00000091001.1"/>
    </source>
</evidence>
<proteinExistence type="predicted"/>
<dbReference type="PANTHER" id="PTHR31635">
    <property type="entry name" value="REVERSE TRANSCRIPTASE DOMAIN-CONTAINING PROTEIN-RELATED"/>
    <property type="match status" value="1"/>
</dbReference>
<evidence type="ECO:0000256" key="1">
    <source>
        <dbReference type="SAM" id="MobiDB-lite"/>
    </source>
</evidence>
<name>A0AAY5KQL8_ESOLU</name>
<reference evidence="2" key="2">
    <citation type="submission" date="2025-08" db="UniProtKB">
        <authorList>
            <consortium name="Ensembl"/>
        </authorList>
    </citation>
    <scope>IDENTIFICATION</scope>
</reference>
<accession>A0AAY5KQL8</accession>
<reference evidence="2" key="3">
    <citation type="submission" date="2025-09" db="UniProtKB">
        <authorList>
            <consortium name="Ensembl"/>
        </authorList>
    </citation>
    <scope>IDENTIFICATION</scope>
</reference>
<keyword evidence="3" id="KW-1185">Reference proteome</keyword>
<organism evidence="2 3">
    <name type="scientific">Esox lucius</name>
    <name type="common">Northern pike</name>
    <dbReference type="NCBI Taxonomy" id="8010"/>
    <lineage>
        <taxon>Eukaryota</taxon>
        <taxon>Metazoa</taxon>
        <taxon>Chordata</taxon>
        <taxon>Craniata</taxon>
        <taxon>Vertebrata</taxon>
        <taxon>Euteleostomi</taxon>
        <taxon>Actinopterygii</taxon>
        <taxon>Neopterygii</taxon>
        <taxon>Teleostei</taxon>
        <taxon>Protacanthopterygii</taxon>
        <taxon>Esociformes</taxon>
        <taxon>Esocidae</taxon>
        <taxon>Esox</taxon>
    </lineage>
</organism>